<dbReference type="InterPro" id="IPR038726">
    <property type="entry name" value="PDDEXK_AddAB-type"/>
</dbReference>
<dbReference type="Gene3D" id="1.10.10.160">
    <property type="match status" value="1"/>
</dbReference>
<keyword evidence="5 12" id="KW-0067">ATP-binding</keyword>
<protein>
    <recommendedName>
        <fullName evidence="9">DNA 3'-5' helicase</fullName>
        <ecNumber evidence="9">5.6.2.4</ecNumber>
    </recommendedName>
    <alternativeName>
        <fullName evidence="10">DNA 3'-5' helicase II</fullName>
    </alternativeName>
</protein>
<evidence type="ECO:0000256" key="6">
    <source>
        <dbReference type="ARBA" id="ARBA00023125"/>
    </source>
</evidence>
<feature type="binding site" evidence="12">
    <location>
        <begin position="215"/>
        <end position="222"/>
    </location>
    <ligand>
        <name>ATP</name>
        <dbReference type="ChEBI" id="CHEBI:30616"/>
    </ligand>
</feature>
<evidence type="ECO:0000256" key="10">
    <source>
        <dbReference type="ARBA" id="ARBA00034923"/>
    </source>
</evidence>
<keyword evidence="3 12" id="KW-0378">Hydrolase</keyword>
<dbReference type="InterPro" id="IPR013986">
    <property type="entry name" value="DExx_box_DNA_helicase_dom_sf"/>
</dbReference>
<feature type="domain" description="UvrD-like helicase ATP-binding" evidence="13">
    <location>
        <begin position="194"/>
        <end position="492"/>
    </location>
</feature>
<dbReference type="SUPFAM" id="SSF52540">
    <property type="entry name" value="P-loop containing nucleoside triphosphate hydrolases"/>
    <property type="match status" value="1"/>
</dbReference>
<comment type="similarity">
    <text evidence="1">Belongs to the helicase family. UvrD subfamily.</text>
</comment>
<proteinExistence type="inferred from homology"/>
<evidence type="ECO:0000256" key="11">
    <source>
        <dbReference type="ARBA" id="ARBA00048988"/>
    </source>
</evidence>
<evidence type="ECO:0000313" key="16">
    <source>
        <dbReference type="Proteomes" id="UP001231124"/>
    </source>
</evidence>
<dbReference type="GO" id="GO:0004386">
    <property type="term" value="F:helicase activity"/>
    <property type="evidence" value="ECO:0007669"/>
    <property type="project" value="UniProtKB-KW"/>
</dbReference>
<dbReference type="PROSITE" id="PS51198">
    <property type="entry name" value="UVRD_HELICASE_ATP_BIND"/>
    <property type="match status" value="1"/>
</dbReference>
<dbReference type="PANTHER" id="PTHR11070">
    <property type="entry name" value="UVRD / RECB / PCRA DNA HELICASE FAMILY MEMBER"/>
    <property type="match status" value="1"/>
</dbReference>
<comment type="catalytic activity">
    <reaction evidence="8">
        <text>Couples ATP hydrolysis with the unwinding of duplex DNA by translocating in the 3'-5' direction.</text>
        <dbReference type="EC" id="5.6.2.4"/>
    </reaction>
</comment>
<keyword evidence="16" id="KW-1185">Reference proteome</keyword>
<dbReference type="Pfam" id="PF00580">
    <property type="entry name" value="UvrD-helicase"/>
    <property type="match status" value="1"/>
</dbReference>
<keyword evidence="2 12" id="KW-0547">Nucleotide-binding</keyword>
<keyword evidence="4 12" id="KW-0347">Helicase</keyword>
<dbReference type="Pfam" id="PF06114">
    <property type="entry name" value="Peptidase_M78"/>
    <property type="match status" value="1"/>
</dbReference>
<keyword evidence="7" id="KW-0413">Isomerase</keyword>
<evidence type="ECO:0000256" key="4">
    <source>
        <dbReference type="ARBA" id="ARBA00022806"/>
    </source>
</evidence>
<keyword evidence="6" id="KW-0238">DNA-binding</keyword>
<dbReference type="InterPro" id="IPR014017">
    <property type="entry name" value="DNA_helicase_UvrD-like_C"/>
</dbReference>
<feature type="domain" description="UvrD-like helicase C-terminal" evidence="14">
    <location>
        <begin position="493"/>
        <end position="775"/>
    </location>
</feature>
<evidence type="ECO:0000259" key="14">
    <source>
        <dbReference type="PROSITE" id="PS51217"/>
    </source>
</evidence>
<dbReference type="Gene3D" id="3.40.50.300">
    <property type="entry name" value="P-loop containing nucleotide triphosphate hydrolases"/>
    <property type="match status" value="2"/>
</dbReference>
<dbReference type="Gene3D" id="1.10.486.10">
    <property type="entry name" value="PCRA, domain 4"/>
    <property type="match status" value="1"/>
</dbReference>
<dbReference type="PANTHER" id="PTHR11070:SF2">
    <property type="entry name" value="ATP-DEPENDENT DNA HELICASE SRS2"/>
    <property type="match status" value="1"/>
</dbReference>
<dbReference type="InterPro" id="IPR000212">
    <property type="entry name" value="DNA_helicase_UvrD/REP"/>
</dbReference>
<evidence type="ECO:0000256" key="5">
    <source>
        <dbReference type="ARBA" id="ARBA00022840"/>
    </source>
</evidence>
<dbReference type="InterPro" id="IPR010359">
    <property type="entry name" value="IrrE_HExxH"/>
</dbReference>
<evidence type="ECO:0000256" key="9">
    <source>
        <dbReference type="ARBA" id="ARBA00034808"/>
    </source>
</evidence>
<dbReference type="Proteomes" id="UP001231124">
    <property type="component" value="Unassembled WGS sequence"/>
</dbReference>
<dbReference type="RefSeq" id="WP_238201821.1">
    <property type="nucleotide sequence ID" value="NZ_BPQE01000005.1"/>
</dbReference>
<evidence type="ECO:0000313" key="15">
    <source>
        <dbReference type="EMBL" id="MDQ0448122.1"/>
    </source>
</evidence>
<reference evidence="15 16" key="1">
    <citation type="submission" date="2023-07" db="EMBL/GenBank/DDBJ databases">
        <title>Genomic Encyclopedia of Type Strains, Phase IV (KMG-IV): sequencing the most valuable type-strain genomes for metagenomic binning, comparative biology and taxonomic classification.</title>
        <authorList>
            <person name="Goeker M."/>
        </authorList>
    </citation>
    <scope>NUCLEOTIDE SEQUENCE [LARGE SCALE GENOMIC DNA]</scope>
    <source>
        <strain evidence="15 16">DSM 19013</strain>
    </source>
</reference>
<dbReference type="Pfam" id="PF12705">
    <property type="entry name" value="PDDEXK_1"/>
    <property type="match status" value="1"/>
</dbReference>
<evidence type="ECO:0000256" key="1">
    <source>
        <dbReference type="ARBA" id="ARBA00009922"/>
    </source>
</evidence>
<evidence type="ECO:0000256" key="2">
    <source>
        <dbReference type="ARBA" id="ARBA00022741"/>
    </source>
</evidence>
<evidence type="ECO:0000256" key="7">
    <source>
        <dbReference type="ARBA" id="ARBA00023235"/>
    </source>
</evidence>
<dbReference type="InterPro" id="IPR014016">
    <property type="entry name" value="UvrD-like_ATP-bd"/>
</dbReference>
<sequence>MDIWRDIRRTARQRHHEAAAKAKDHSAGSLAVAGLKAARLSASRFVPGSIYGEGVLGALEREDRVVRLSSALDVTEVPVVTAHEIGHWWLHDEPAYMIRSLEAGFGGAPFETGAERVIAYSTKERREIQADVFAQEFLLPSDKLRERLVRDGKRPSEIATEMGLPPQFVRMQAMRALLLPPLDEREERNDDPIVPLDDDQRKAAEWDERPLILDAGPGTGKTRTLVARIEHLLARKVPASSILALTFSNKAAAEMVERVGRIDAEAAPQIWIGTFHSFGLELLRLHHAAAGLPENFKILDEAGSLAILEDRLSDLDLDHFQNLWDPTLELRSIVRAISRAKDEMVSAEEYAAAAQETYDAAKSTDEIARAEKAMEVARAYRIYEETLQARQCVDFGDLIGKVVRLLRENPDVLRETRARHDYVLVDEYQDVNQASTELVDLLADRGRKIWAVADPRQSIYRFRGAAPANAAAFTDRYDDARRLPLGTNYRSCESVVRVFEKFGSTIASTPDPKTTWRANRGRVGFVDVLHAPDLLSEAAAVRDQIERLRKERSIPYERQAILARTHLCLARFGKLLQHLGVPVLYLGDLFERPEIRDLLSLVSLGADPSGAGLVRVAQLPEYGATRTDALVVIREAAQREEDILATLKRVETLDSLTDQGRFGLSRLAEHLAAVEWKTSAWAMLSEYLLEKSEYLRPLLQAEDVAARQSLLAIYQFLKFCREHHDAQRGAGGRRPLLEAVRRLERLDDDKAFRVVPPEAEGIPAVRMLTLHASKGLEFQAVHLPQIATRYVPHRKHPVACPAPVGLERLEIGKTDHDAEEECLFFVALSRARDVLTINSAGTYTGNQTCNPSKYLDRLKGILPASRKATATSPLHAPVAMEPPSPSADFEERHIEIYFRCPARYRYEVVEELGGLVRKSAFLRFHGTVRQAIGWICDRIGEGNPVTPDEAVEQLREIWSKRGPVGEAFEDVYWRNAEKMLRTTATRAIDGGPPAERVWSTSLAGSLITLRPDRVYEAADGTIVAQRFKTGRKSKSEADNAIWALMGEAGAALFLGRAIRLEAFYPALGETDPITPDRTAMKAYLDALAGIRSGDFRPVPKDPRDCPSCQFYFICTRDAG</sequence>
<gene>
    <name evidence="15" type="ORF">QO012_002630</name>
</gene>
<evidence type="ECO:0000256" key="8">
    <source>
        <dbReference type="ARBA" id="ARBA00034617"/>
    </source>
</evidence>
<organism evidence="15 16">
    <name type="scientific">Methylobacterium aerolatum</name>
    <dbReference type="NCBI Taxonomy" id="418708"/>
    <lineage>
        <taxon>Bacteria</taxon>
        <taxon>Pseudomonadati</taxon>
        <taxon>Pseudomonadota</taxon>
        <taxon>Alphaproteobacteria</taxon>
        <taxon>Hyphomicrobiales</taxon>
        <taxon>Methylobacteriaceae</taxon>
        <taxon>Methylobacterium</taxon>
    </lineage>
</organism>
<dbReference type="EMBL" id="JAUSVP010000007">
    <property type="protein sequence ID" value="MDQ0448122.1"/>
    <property type="molecule type" value="Genomic_DNA"/>
</dbReference>
<evidence type="ECO:0000259" key="13">
    <source>
        <dbReference type="PROSITE" id="PS51198"/>
    </source>
</evidence>
<dbReference type="CDD" id="cd17932">
    <property type="entry name" value="DEXQc_UvrD"/>
    <property type="match status" value="1"/>
</dbReference>
<evidence type="ECO:0000256" key="3">
    <source>
        <dbReference type="ARBA" id="ARBA00022801"/>
    </source>
</evidence>
<accession>A0ABU0I1Z9</accession>
<evidence type="ECO:0000256" key="12">
    <source>
        <dbReference type="PROSITE-ProRule" id="PRU00560"/>
    </source>
</evidence>
<dbReference type="EC" id="5.6.2.4" evidence="9"/>
<comment type="caution">
    <text evidence="15">The sequence shown here is derived from an EMBL/GenBank/DDBJ whole genome shotgun (WGS) entry which is preliminary data.</text>
</comment>
<dbReference type="PROSITE" id="PS51217">
    <property type="entry name" value="UVRD_HELICASE_CTER"/>
    <property type="match status" value="1"/>
</dbReference>
<dbReference type="Pfam" id="PF13361">
    <property type="entry name" value="UvrD_C"/>
    <property type="match status" value="1"/>
</dbReference>
<name>A0ABU0I1Z9_9HYPH</name>
<dbReference type="InterPro" id="IPR027417">
    <property type="entry name" value="P-loop_NTPase"/>
</dbReference>
<comment type="catalytic activity">
    <reaction evidence="11">
        <text>ATP + H2O = ADP + phosphate + H(+)</text>
        <dbReference type="Rhea" id="RHEA:13065"/>
        <dbReference type="ChEBI" id="CHEBI:15377"/>
        <dbReference type="ChEBI" id="CHEBI:15378"/>
        <dbReference type="ChEBI" id="CHEBI:30616"/>
        <dbReference type="ChEBI" id="CHEBI:43474"/>
        <dbReference type="ChEBI" id="CHEBI:456216"/>
        <dbReference type="EC" id="5.6.2.4"/>
    </reaction>
</comment>